<proteinExistence type="predicted"/>
<dbReference type="Proteomes" id="UP000499080">
    <property type="component" value="Unassembled WGS sequence"/>
</dbReference>
<dbReference type="SUPFAM" id="SSF48371">
    <property type="entry name" value="ARM repeat"/>
    <property type="match status" value="1"/>
</dbReference>
<dbReference type="EMBL" id="BGPR01001718">
    <property type="protein sequence ID" value="GBM60292.1"/>
    <property type="molecule type" value="Genomic_DNA"/>
</dbReference>
<evidence type="ECO:0000259" key="1">
    <source>
        <dbReference type="PROSITE" id="PS51363"/>
    </source>
</evidence>
<dbReference type="InterPro" id="IPR003307">
    <property type="entry name" value="W2_domain"/>
</dbReference>
<evidence type="ECO:0000313" key="2">
    <source>
        <dbReference type="EMBL" id="GBM60292.1"/>
    </source>
</evidence>
<comment type="caution">
    <text evidence="2">The sequence shown here is derived from an EMBL/GenBank/DDBJ whole genome shotgun (WGS) entry which is preliminary data.</text>
</comment>
<reference evidence="2 3" key="1">
    <citation type="journal article" date="2019" name="Sci. Rep.">
        <title>Orb-weaving spider Araneus ventricosus genome elucidates the spidroin gene catalogue.</title>
        <authorList>
            <person name="Kono N."/>
            <person name="Nakamura H."/>
            <person name="Ohtoshi R."/>
            <person name="Moran D.A.P."/>
            <person name="Shinohara A."/>
            <person name="Yoshida Y."/>
            <person name="Fujiwara M."/>
            <person name="Mori M."/>
            <person name="Tomita M."/>
            <person name="Arakawa K."/>
        </authorList>
    </citation>
    <scope>NUCLEOTIDE SEQUENCE [LARGE SCALE GENOMIC DNA]</scope>
</reference>
<dbReference type="CDD" id="cd11559">
    <property type="entry name" value="W2_eIF4G1_like"/>
    <property type="match status" value="1"/>
</dbReference>
<dbReference type="SMART" id="SM00515">
    <property type="entry name" value="eIF5C"/>
    <property type="match status" value="1"/>
</dbReference>
<keyword evidence="2" id="KW-0396">Initiation factor</keyword>
<dbReference type="PROSITE" id="PS51363">
    <property type="entry name" value="W2"/>
    <property type="match status" value="1"/>
</dbReference>
<sequence length="247" mass="28039">MEPMIEDIENFFKFLKEVLQPCLPSEKADKLLSSILHCAAKRKGTIKFGEIWRESGLQWSDIIGTDRNVAEFLKKHKLEFTVNSAKVNSQPRMSMEEIKKPLLNLLEINAELEEVFDWVYANVSDISSPTFVRALVTAVHESCLSGSGTTWGLNTSKLKSRTPLIYHYVSTNEKLQLQALYAVQALLNQLGQPSGLLHQIFDVLYDDDVISDESFEEWEQSDDPNEAEGKGVAVHSVKSFFSWLREP</sequence>
<dbReference type="GO" id="GO:0003743">
    <property type="term" value="F:translation initiation factor activity"/>
    <property type="evidence" value="ECO:0007669"/>
    <property type="project" value="UniProtKB-KW"/>
</dbReference>
<organism evidence="2 3">
    <name type="scientific">Araneus ventricosus</name>
    <name type="common">Orbweaver spider</name>
    <name type="synonym">Epeira ventricosa</name>
    <dbReference type="NCBI Taxonomy" id="182803"/>
    <lineage>
        <taxon>Eukaryota</taxon>
        <taxon>Metazoa</taxon>
        <taxon>Ecdysozoa</taxon>
        <taxon>Arthropoda</taxon>
        <taxon>Chelicerata</taxon>
        <taxon>Arachnida</taxon>
        <taxon>Araneae</taxon>
        <taxon>Araneomorphae</taxon>
        <taxon>Entelegynae</taxon>
        <taxon>Araneoidea</taxon>
        <taxon>Araneidae</taxon>
        <taxon>Araneus</taxon>
    </lineage>
</organism>
<protein>
    <submittedName>
        <fullName evidence="2">Eukaryotic translation initiation factor 4 gamma 3</fullName>
    </submittedName>
</protein>
<gene>
    <name evidence="2" type="primary">EIF4G3_4</name>
    <name evidence="2" type="ORF">AVEN_81650_1</name>
</gene>
<dbReference type="FunFam" id="1.25.40.180:FF:000042">
    <property type="entry name" value="Eukaryotic translation initiation factor 4 gamma"/>
    <property type="match status" value="1"/>
</dbReference>
<accession>A0A4Y2H201</accession>
<dbReference type="Pfam" id="PF02020">
    <property type="entry name" value="W2"/>
    <property type="match status" value="1"/>
</dbReference>
<name>A0A4Y2H201_ARAVE</name>
<dbReference type="InterPro" id="IPR016024">
    <property type="entry name" value="ARM-type_fold"/>
</dbReference>
<feature type="domain" description="W2" evidence="1">
    <location>
        <begin position="88"/>
        <end position="247"/>
    </location>
</feature>
<keyword evidence="3" id="KW-1185">Reference proteome</keyword>
<dbReference type="OrthoDB" id="6430952at2759"/>
<dbReference type="Gene3D" id="1.25.40.180">
    <property type="match status" value="2"/>
</dbReference>
<keyword evidence="2" id="KW-0648">Protein biosynthesis</keyword>
<dbReference type="AlphaFoldDB" id="A0A4Y2H201"/>
<evidence type="ECO:0000313" key="3">
    <source>
        <dbReference type="Proteomes" id="UP000499080"/>
    </source>
</evidence>